<dbReference type="InterPro" id="IPR001647">
    <property type="entry name" value="HTH_TetR"/>
</dbReference>
<dbReference type="Gene3D" id="1.10.357.10">
    <property type="entry name" value="Tetracycline Repressor, domain 2"/>
    <property type="match status" value="1"/>
</dbReference>
<evidence type="ECO:0000256" key="4">
    <source>
        <dbReference type="PROSITE-ProRule" id="PRU00335"/>
    </source>
</evidence>
<dbReference type="PANTHER" id="PTHR30055:SF234">
    <property type="entry name" value="HTH-TYPE TRANSCRIPTIONAL REGULATOR BETI"/>
    <property type="match status" value="1"/>
</dbReference>
<protein>
    <submittedName>
        <fullName evidence="7">TetR/AcrR family transcriptional regulator</fullName>
    </submittedName>
</protein>
<sequence length="172" mass="18468">MTRPSVAVERRRQIAEATIRCIGAHGYAGTTLDRVANEAGMARGHVRHFAGNRDEMLVAAAWYLYFSVIPAEGDTMPSTDGSFLPSAVHTFDDALDYLFGEFADPGPENAAALAFVEAGRTNPDIHAIVVRAYESMHEELTTLLTAASPTPPSRNASGLRRASSRSRSATSS</sequence>
<feature type="region of interest" description="Disordered" evidence="5">
    <location>
        <begin position="144"/>
        <end position="172"/>
    </location>
</feature>
<dbReference type="PROSITE" id="PS50977">
    <property type="entry name" value="HTH_TETR_2"/>
    <property type="match status" value="1"/>
</dbReference>
<keyword evidence="8" id="KW-1185">Reference proteome</keyword>
<dbReference type="InterPro" id="IPR050109">
    <property type="entry name" value="HTH-type_TetR-like_transc_reg"/>
</dbReference>
<name>A0ABY5NLC9_9MICO</name>
<gene>
    <name evidence="7" type="ORF">L2X98_22985</name>
</gene>
<dbReference type="Proteomes" id="UP001054811">
    <property type="component" value="Chromosome"/>
</dbReference>
<feature type="DNA-binding region" description="H-T-H motif" evidence="4">
    <location>
        <begin position="31"/>
        <end position="50"/>
    </location>
</feature>
<keyword evidence="1" id="KW-0805">Transcription regulation</keyword>
<organism evidence="7 8">
    <name type="scientific">Microbacterium elymi</name>
    <dbReference type="NCBI Taxonomy" id="2909587"/>
    <lineage>
        <taxon>Bacteria</taxon>
        <taxon>Bacillati</taxon>
        <taxon>Actinomycetota</taxon>
        <taxon>Actinomycetes</taxon>
        <taxon>Micrococcales</taxon>
        <taxon>Microbacteriaceae</taxon>
        <taxon>Microbacterium</taxon>
    </lineage>
</organism>
<evidence type="ECO:0000256" key="2">
    <source>
        <dbReference type="ARBA" id="ARBA00023125"/>
    </source>
</evidence>
<keyword evidence="3" id="KW-0804">Transcription</keyword>
<dbReference type="PANTHER" id="PTHR30055">
    <property type="entry name" value="HTH-TYPE TRANSCRIPTIONAL REGULATOR RUTR"/>
    <property type="match status" value="1"/>
</dbReference>
<feature type="domain" description="HTH tetR-type" evidence="6">
    <location>
        <begin position="8"/>
        <end position="68"/>
    </location>
</feature>
<dbReference type="InterPro" id="IPR009057">
    <property type="entry name" value="Homeodomain-like_sf"/>
</dbReference>
<evidence type="ECO:0000313" key="7">
    <source>
        <dbReference type="EMBL" id="UUT35983.1"/>
    </source>
</evidence>
<evidence type="ECO:0000256" key="1">
    <source>
        <dbReference type="ARBA" id="ARBA00023015"/>
    </source>
</evidence>
<evidence type="ECO:0000313" key="8">
    <source>
        <dbReference type="Proteomes" id="UP001054811"/>
    </source>
</evidence>
<dbReference type="Pfam" id="PF00440">
    <property type="entry name" value="TetR_N"/>
    <property type="match status" value="1"/>
</dbReference>
<reference evidence="7" key="1">
    <citation type="submission" date="2022-01" db="EMBL/GenBank/DDBJ databases">
        <title>Microbacterium eymi and Microbacterium rhizovicinus sp. nov., isolated from the rhizospheric soil of Elymus tsukushiensis, a plant native to the Dokdo Islands, Republic of Korea.</title>
        <authorList>
            <person name="Hwang Y.J."/>
        </authorList>
    </citation>
    <scope>NUCLEOTIDE SEQUENCE</scope>
    <source>
        <strain evidence="7">KUDC0405</strain>
    </source>
</reference>
<dbReference type="RefSeq" id="WP_259612631.1">
    <property type="nucleotide sequence ID" value="NZ_CP091139.2"/>
</dbReference>
<proteinExistence type="predicted"/>
<evidence type="ECO:0000256" key="5">
    <source>
        <dbReference type="SAM" id="MobiDB-lite"/>
    </source>
</evidence>
<evidence type="ECO:0000259" key="6">
    <source>
        <dbReference type="PROSITE" id="PS50977"/>
    </source>
</evidence>
<dbReference type="SUPFAM" id="SSF46689">
    <property type="entry name" value="Homeodomain-like"/>
    <property type="match status" value="1"/>
</dbReference>
<dbReference type="EMBL" id="CP091139">
    <property type="protein sequence ID" value="UUT35983.1"/>
    <property type="molecule type" value="Genomic_DNA"/>
</dbReference>
<keyword evidence="2 4" id="KW-0238">DNA-binding</keyword>
<accession>A0ABY5NLC9</accession>
<evidence type="ECO:0000256" key="3">
    <source>
        <dbReference type="ARBA" id="ARBA00023163"/>
    </source>
</evidence>